<reference evidence="3" key="1">
    <citation type="journal article" date="2019" name="Int. J. Syst. Evol. Microbiol.">
        <title>The Global Catalogue of Microorganisms (GCM) 10K type strain sequencing project: providing services to taxonomists for standard genome sequencing and annotation.</title>
        <authorList>
            <consortium name="The Broad Institute Genomics Platform"/>
            <consortium name="The Broad Institute Genome Sequencing Center for Infectious Disease"/>
            <person name="Wu L."/>
            <person name="Ma J."/>
        </authorList>
    </citation>
    <scope>NUCLEOTIDE SEQUENCE [LARGE SCALE GENOMIC DNA]</scope>
    <source>
        <strain evidence="3">ZS-35-S2</strain>
    </source>
</reference>
<dbReference type="Proteomes" id="UP001596203">
    <property type="component" value="Unassembled WGS sequence"/>
</dbReference>
<dbReference type="EMBL" id="JBHSPR010000097">
    <property type="protein sequence ID" value="MFC6023594.1"/>
    <property type="molecule type" value="Genomic_DNA"/>
</dbReference>
<gene>
    <name evidence="2" type="ORF">ACFP2T_46495</name>
</gene>
<evidence type="ECO:0000313" key="3">
    <source>
        <dbReference type="Proteomes" id="UP001596203"/>
    </source>
</evidence>
<sequence>MSPPKASPWSRPHSRTPQANCFIERWGRSLRHECTDQMLIYNERHALTVIGEYVDHFNNHRPHQGRQQLPPNHHPAVIIPMDKPVRRRRRLNGVINEYHRAA</sequence>
<comment type="caution">
    <text evidence="2">The sequence shown here is derived from an EMBL/GenBank/DDBJ whole genome shotgun (WGS) entry which is preliminary data.</text>
</comment>
<accession>A0ABW1KP44</accession>
<dbReference type="Pfam" id="PF13683">
    <property type="entry name" value="rve_3"/>
    <property type="match status" value="1"/>
</dbReference>
<name>A0ABW1KP44_9ACTN</name>
<evidence type="ECO:0000313" key="2">
    <source>
        <dbReference type="EMBL" id="MFC6023594.1"/>
    </source>
</evidence>
<dbReference type="InterPro" id="IPR001584">
    <property type="entry name" value="Integrase_cat-core"/>
</dbReference>
<protein>
    <submittedName>
        <fullName evidence="2">Integrase core domain-containing protein</fullName>
    </submittedName>
</protein>
<dbReference type="RefSeq" id="WP_377434093.1">
    <property type="nucleotide sequence ID" value="NZ_JBHSPR010000097.1"/>
</dbReference>
<feature type="domain" description="Integrase catalytic" evidence="1">
    <location>
        <begin position="9"/>
        <end position="71"/>
    </location>
</feature>
<proteinExistence type="predicted"/>
<evidence type="ECO:0000259" key="1">
    <source>
        <dbReference type="Pfam" id="PF13683"/>
    </source>
</evidence>
<organism evidence="2 3">
    <name type="scientific">Plantactinospora solaniradicis</name>
    <dbReference type="NCBI Taxonomy" id="1723736"/>
    <lineage>
        <taxon>Bacteria</taxon>
        <taxon>Bacillati</taxon>
        <taxon>Actinomycetota</taxon>
        <taxon>Actinomycetes</taxon>
        <taxon>Micromonosporales</taxon>
        <taxon>Micromonosporaceae</taxon>
        <taxon>Plantactinospora</taxon>
    </lineage>
</organism>
<keyword evidence="3" id="KW-1185">Reference proteome</keyword>
<dbReference type="SUPFAM" id="SSF53098">
    <property type="entry name" value="Ribonuclease H-like"/>
    <property type="match status" value="1"/>
</dbReference>
<dbReference type="InterPro" id="IPR012337">
    <property type="entry name" value="RNaseH-like_sf"/>
</dbReference>